<accession>A0AAW1RA91</accession>
<gene>
    <name evidence="1" type="ORF">WJX81_001474</name>
</gene>
<name>A0AAW1RA91_9CHLO</name>
<protein>
    <submittedName>
        <fullName evidence="1">Uncharacterized protein</fullName>
    </submittedName>
</protein>
<evidence type="ECO:0000313" key="1">
    <source>
        <dbReference type="EMBL" id="KAK9830584.1"/>
    </source>
</evidence>
<keyword evidence="2" id="KW-1185">Reference proteome</keyword>
<evidence type="ECO:0000313" key="2">
    <source>
        <dbReference type="Proteomes" id="UP001445335"/>
    </source>
</evidence>
<sequence length="249" mass="26299">MDRDAALGGAFSAPMGFDALEYEAGVLRDQAESMAEYAALKQQLLRRTQRAGAALAAYLLLTVSGETALAELVGCAASCGYLALLMREVDAVTPDTRVPLAAAERVAQQPARVLALAFAAYRQALRPRLLVLAALAAAVYEYDMYAAAPLSSGMKLALFGGFLSYKAALLLTLWDDIKPRSAGAGLRPAPPLLAALPDPAQALAAEARAQAAPDDSDDDGVVLTEDAQRAVDSILRRESRSVLKRLPQN</sequence>
<comment type="caution">
    <text evidence="1">The sequence shown here is derived from an EMBL/GenBank/DDBJ whole genome shotgun (WGS) entry which is preliminary data.</text>
</comment>
<reference evidence="1 2" key="1">
    <citation type="journal article" date="2024" name="Nat. Commun.">
        <title>Phylogenomics reveals the evolutionary origins of lichenization in chlorophyte algae.</title>
        <authorList>
            <person name="Puginier C."/>
            <person name="Libourel C."/>
            <person name="Otte J."/>
            <person name="Skaloud P."/>
            <person name="Haon M."/>
            <person name="Grisel S."/>
            <person name="Petersen M."/>
            <person name="Berrin J.G."/>
            <person name="Delaux P.M."/>
            <person name="Dal Grande F."/>
            <person name="Keller J."/>
        </authorList>
    </citation>
    <scope>NUCLEOTIDE SEQUENCE [LARGE SCALE GENOMIC DNA]</scope>
    <source>
        <strain evidence="1 2">SAG 245.80</strain>
    </source>
</reference>
<dbReference type="AlphaFoldDB" id="A0AAW1RA91"/>
<dbReference type="PANTHER" id="PTHR34118">
    <property type="entry name" value="NF-KAPPA-B INHIBITOR-LIKE PROTEIN-RELATED"/>
    <property type="match status" value="1"/>
</dbReference>
<dbReference type="Proteomes" id="UP001445335">
    <property type="component" value="Unassembled WGS sequence"/>
</dbReference>
<dbReference type="PANTHER" id="PTHR34118:SF6">
    <property type="entry name" value="PROTEIN CONSERVED ONLY IN THE GREEN LINEAGE 160, CHLOROPLASTIC"/>
    <property type="match status" value="1"/>
</dbReference>
<proteinExistence type="predicted"/>
<organism evidence="1 2">
    <name type="scientific">Elliptochloris bilobata</name>
    <dbReference type="NCBI Taxonomy" id="381761"/>
    <lineage>
        <taxon>Eukaryota</taxon>
        <taxon>Viridiplantae</taxon>
        <taxon>Chlorophyta</taxon>
        <taxon>core chlorophytes</taxon>
        <taxon>Trebouxiophyceae</taxon>
        <taxon>Trebouxiophyceae incertae sedis</taxon>
        <taxon>Elliptochloris clade</taxon>
        <taxon>Elliptochloris</taxon>
    </lineage>
</organism>
<dbReference type="EMBL" id="JALJOU010000050">
    <property type="protein sequence ID" value="KAK9830584.1"/>
    <property type="molecule type" value="Genomic_DNA"/>
</dbReference>